<name>A0A3M0DUW3_9EURY</name>
<accession>A0A3M0DUW3</accession>
<sequence>MLPVDEAWEQLVTQYGDSLRAVTSFRNGEFETRMRDDVRSLYTDREDQRVVDEITLGQLMSQRLESEFKCGQLTGTVHIFDEALVAVQTDPTGRKTGYLVTLDRGDVTVADLEDCFEYLRTVVR</sequence>
<evidence type="ECO:0000313" key="2">
    <source>
        <dbReference type="Proteomes" id="UP000277326"/>
    </source>
</evidence>
<dbReference type="InterPro" id="IPR055944">
    <property type="entry name" value="DUF7522"/>
</dbReference>
<proteinExistence type="predicted"/>
<evidence type="ECO:0000313" key="1">
    <source>
        <dbReference type="EMBL" id="RMB25642.1"/>
    </source>
</evidence>
<dbReference type="Proteomes" id="UP000277326">
    <property type="component" value="Unassembled WGS sequence"/>
</dbReference>
<gene>
    <name evidence="1" type="ORF">ATH50_0739</name>
</gene>
<dbReference type="AlphaFoldDB" id="A0A3M0DUW3"/>
<protein>
    <submittedName>
        <fullName evidence="1">Uncharacterized protein</fullName>
    </submittedName>
</protein>
<dbReference type="EMBL" id="REFS01000001">
    <property type="protein sequence ID" value="RMB25642.1"/>
    <property type="molecule type" value="Genomic_DNA"/>
</dbReference>
<reference evidence="1 2" key="1">
    <citation type="journal article" date="2015" name="Stand. Genomic Sci.">
        <title>Genomic Encyclopedia of Bacterial and Archaeal Type Strains, Phase III: the genomes of soil and plant-associated and newly described type strains.</title>
        <authorList>
            <person name="Whitman W.B."/>
            <person name="Woyke T."/>
            <person name="Klenk H.P."/>
            <person name="Zhou Y."/>
            <person name="Lilburn T.G."/>
            <person name="Beck B.J."/>
            <person name="De Vos P."/>
            <person name="Vandamme P."/>
            <person name="Eisen J.A."/>
            <person name="Garrity G."/>
            <person name="Hugenholtz P."/>
            <person name="Kyrpides N.C."/>
        </authorList>
    </citation>
    <scope>NUCLEOTIDE SEQUENCE [LARGE SCALE GENOMIC DNA]</scope>
    <source>
        <strain evidence="1 2">CGMCC 1.10124</strain>
    </source>
</reference>
<organism evidence="1 2">
    <name type="scientific">Haloplanus aerogenes</name>
    <dbReference type="NCBI Taxonomy" id="660522"/>
    <lineage>
        <taxon>Archaea</taxon>
        <taxon>Methanobacteriati</taxon>
        <taxon>Methanobacteriota</taxon>
        <taxon>Stenosarchaea group</taxon>
        <taxon>Halobacteria</taxon>
        <taxon>Halobacteriales</taxon>
        <taxon>Haloferacaceae</taxon>
        <taxon>Haloplanus</taxon>
    </lineage>
</organism>
<comment type="caution">
    <text evidence="1">The sequence shown here is derived from an EMBL/GenBank/DDBJ whole genome shotgun (WGS) entry which is preliminary data.</text>
</comment>
<dbReference type="Pfam" id="PF24366">
    <property type="entry name" value="DUF7522"/>
    <property type="match status" value="1"/>
</dbReference>